<sequence length="288" mass="30926">MCLVKMVLLRSTIYLSTLILFLDGAACICYYPDGSTAPQDVPCTDETRHSACCGPGYACLSNFICQATGAELQRPGATEYVRGSCTDESWRSGSCPSFCVNPNYDFLAGGNGIGRCENDSLLFYCINSQETDCQRERNVLVFHDEPLAITTIGVRATTSITPVTLESPTVESLVPVTSTTSMTSTRTTSTSTGRPEPVPGSEDEEGSTSNALPIGLGVGLGVGSAAFVAVAAFYWKRHRAKDRGHNQPTAVEHNQEGNAHHETKAPLHAIEPWGIAELHSQPTRYELG</sequence>
<dbReference type="AlphaFoldDB" id="A0A8K0SGS2"/>
<accession>A0A8K0SGS2</accession>
<name>A0A8K0SGS2_9HYPO</name>
<organism evidence="4 5">
    <name type="scientific">Stachybotrys elegans</name>
    <dbReference type="NCBI Taxonomy" id="80388"/>
    <lineage>
        <taxon>Eukaryota</taxon>
        <taxon>Fungi</taxon>
        <taxon>Dikarya</taxon>
        <taxon>Ascomycota</taxon>
        <taxon>Pezizomycotina</taxon>
        <taxon>Sordariomycetes</taxon>
        <taxon>Hypocreomycetidae</taxon>
        <taxon>Hypocreales</taxon>
        <taxon>Stachybotryaceae</taxon>
        <taxon>Stachybotrys</taxon>
    </lineage>
</organism>
<feature type="chain" id="PRO_5035463103" description="Mid2 domain-containing protein" evidence="3">
    <location>
        <begin position="28"/>
        <end position="288"/>
    </location>
</feature>
<gene>
    <name evidence="4" type="ORF">B0I35DRAFT_443545</name>
</gene>
<proteinExistence type="predicted"/>
<evidence type="ECO:0000313" key="4">
    <source>
        <dbReference type="EMBL" id="KAH7305937.1"/>
    </source>
</evidence>
<keyword evidence="5" id="KW-1185">Reference proteome</keyword>
<evidence type="ECO:0000313" key="5">
    <source>
        <dbReference type="Proteomes" id="UP000813444"/>
    </source>
</evidence>
<reference evidence="4" key="1">
    <citation type="journal article" date="2021" name="Nat. Commun.">
        <title>Genetic determinants of endophytism in the Arabidopsis root mycobiome.</title>
        <authorList>
            <person name="Mesny F."/>
            <person name="Miyauchi S."/>
            <person name="Thiergart T."/>
            <person name="Pickel B."/>
            <person name="Atanasova L."/>
            <person name="Karlsson M."/>
            <person name="Huettel B."/>
            <person name="Barry K.W."/>
            <person name="Haridas S."/>
            <person name="Chen C."/>
            <person name="Bauer D."/>
            <person name="Andreopoulos W."/>
            <person name="Pangilinan J."/>
            <person name="LaButti K."/>
            <person name="Riley R."/>
            <person name="Lipzen A."/>
            <person name="Clum A."/>
            <person name="Drula E."/>
            <person name="Henrissat B."/>
            <person name="Kohler A."/>
            <person name="Grigoriev I.V."/>
            <person name="Martin F.M."/>
            <person name="Hacquard S."/>
        </authorList>
    </citation>
    <scope>NUCLEOTIDE SEQUENCE</scope>
    <source>
        <strain evidence="4">MPI-CAGE-CH-0235</strain>
    </source>
</reference>
<keyword evidence="3" id="KW-0732">Signal</keyword>
<feature type="transmembrane region" description="Helical" evidence="2">
    <location>
        <begin position="211"/>
        <end position="235"/>
    </location>
</feature>
<evidence type="ECO:0000256" key="3">
    <source>
        <dbReference type="SAM" id="SignalP"/>
    </source>
</evidence>
<keyword evidence="2" id="KW-0472">Membrane</keyword>
<comment type="caution">
    <text evidence="4">The sequence shown here is derived from an EMBL/GenBank/DDBJ whole genome shotgun (WGS) entry which is preliminary data.</text>
</comment>
<protein>
    <recommendedName>
        <fullName evidence="6">Mid2 domain-containing protein</fullName>
    </recommendedName>
</protein>
<dbReference type="OrthoDB" id="5215637at2759"/>
<keyword evidence="2" id="KW-1133">Transmembrane helix</keyword>
<feature type="region of interest" description="Disordered" evidence="1">
    <location>
        <begin position="171"/>
        <end position="210"/>
    </location>
</feature>
<dbReference type="EMBL" id="JAGPNK010000017">
    <property type="protein sequence ID" value="KAH7305937.1"/>
    <property type="molecule type" value="Genomic_DNA"/>
</dbReference>
<keyword evidence="2" id="KW-0812">Transmembrane</keyword>
<dbReference type="Proteomes" id="UP000813444">
    <property type="component" value="Unassembled WGS sequence"/>
</dbReference>
<evidence type="ECO:0000256" key="1">
    <source>
        <dbReference type="SAM" id="MobiDB-lite"/>
    </source>
</evidence>
<feature type="compositionally biased region" description="Low complexity" evidence="1">
    <location>
        <begin position="177"/>
        <end position="192"/>
    </location>
</feature>
<evidence type="ECO:0000256" key="2">
    <source>
        <dbReference type="SAM" id="Phobius"/>
    </source>
</evidence>
<feature type="signal peptide" evidence="3">
    <location>
        <begin position="1"/>
        <end position="27"/>
    </location>
</feature>
<evidence type="ECO:0008006" key="6">
    <source>
        <dbReference type="Google" id="ProtNLM"/>
    </source>
</evidence>